<comment type="function">
    <text evidence="2">Removal of H(2)O(2), oxidation of toxic reductants, biosynthesis and degradation of lignin, suberization, auxin catabolism, response to environmental stresses such as wounding, pathogen attack and oxidative stress. These functions might be dependent on each isozyme/isoform in each plant tissue.</text>
</comment>
<evidence type="ECO:0000256" key="15">
    <source>
        <dbReference type="ARBA" id="ARBA00023180"/>
    </source>
</evidence>
<evidence type="ECO:0000313" key="23">
    <source>
        <dbReference type="EMBL" id="DBA08974.1"/>
    </source>
</evidence>
<dbReference type="SUPFAM" id="SSF48113">
    <property type="entry name" value="Heme-dependent peroxidases"/>
    <property type="match status" value="1"/>
</dbReference>
<sequence>MAASRVWLVTLLIAAAWLHHSVGALTVGYYDRTCSSAESIVRGAVRSAVSSDRTIAASLLRLHFHDCFVQGCDASILLTGSGTEQTAFPNQSIRGYNVIAAAKSQLEASCPGVVSCADIVALAARDSVAILGGAFYDAETGRSDGTSPGAVNLPQPNMSIDQAAVFFTNLGLTLEDMVILLGSHTVGVSQCQFFVDRLYNFGGTGKPDPTLNTAYLAQLQSLCPNVQGGTNNVALDLNSEFSFDTSYYRNIQANKGLLQIDQEIGDDARTSGTVNTLAASSNAFGNKFGTAIVAMGRIGALTSGKVRAVCDSA</sequence>
<dbReference type="GO" id="GO:0140825">
    <property type="term" value="F:lactoperoxidase activity"/>
    <property type="evidence" value="ECO:0007669"/>
    <property type="project" value="UniProtKB-EC"/>
</dbReference>
<dbReference type="GO" id="GO:0005576">
    <property type="term" value="C:extracellular region"/>
    <property type="evidence" value="ECO:0007669"/>
    <property type="project" value="UniProtKB-SubCell"/>
</dbReference>
<feature type="domain" description="Plant heme peroxidase family profile" evidence="22">
    <location>
        <begin position="24"/>
        <end position="313"/>
    </location>
</feature>
<evidence type="ECO:0000256" key="4">
    <source>
        <dbReference type="ARBA" id="ARBA00006873"/>
    </source>
</evidence>
<dbReference type="InterPro" id="IPR019794">
    <property type="entry name" value="Peroxidases_AS"/>
</dbReference>
<keyword evidence="9 18" id="KW-0479">Metal-binding</keyword>
<comment type="similarity">
    <text evidence="21">Belongs to the peroxidase family. Classical plant (class III) peroxidase subfamily.</text>
</comment>
<dbReference type="Gene3D" id="1.10.420.10">
    <property type="entry name" value="Peroxidase, domain 2"/>
    <property type="match status" value="1"/>
</dbReference>
<evidence type="ECO:0000256" key="17">
    <source>
        <dbReference type="PIRSR" id="PIRSR600823-2"/>
    </source>
</evidence>
<keyword evidence="8 21" id="KW-0349">Heme</keyword>
<dbReference type="PANTHER" id="PTHR31517">
    <property type="match status" value="1"/>
</dbReference>
<dbReference type="PANTHER" id="PTHR31517:SF84">
    <property type="entry name" value="PEROXIDASE"/>
    <property type="match status" value="1"/>
</dbReference>
<feature type="disulfide bond" evidence="20">
    <location>
        <begin position="116"/>
        <end position="310"/>
    </location>
</feature>
<feature type="disulfide bond" evidence="20">
    <location>
        <begin position="34"/>
        <end position="110"/>
    </location>
</feature>
<feature type="binding site" evidence="18">
    <location>
        <position position="244"/>
    </location>
    <ligand>
        <name>Ca(2+)</name>
        <dbReference type="ChEBI" id="CHEBI:29108"/>
        <label>2</label>
    </ligand>
</feature>
<feature type="binding site" evidence="17">
    <location>
        <position position="154"/>
    </location>
    <ligand>
        <name>substrate</name>
    </ligand>
</feature>
<evidence type="ECO:0000256" key="2">
    <source>
        <dbReference type="ARBA" id="ARBA00002322"/>
    </source>
</evidence>
<dbReference type="GO" id="GO:0046872">
    <property type="term" value="F:metal ion binding"/>
    <property type="evidence" value="ECO:0007669"/>
    <property type="project" value="UniProtKB-UniRule"/>
</dbReference>
<proteinExistence type="evidence at transcript level"/>
<accession>A0A9Y0XBX9</accession>
<feature type="active site" description="Proton acceptor" evidence="16">
    <location>
        <position position="65"/>
    </location>
</feature>
<dbReference type="InterPro" id="IPR019793">
    <property type="entry name" value="Peroxidases_heam-ligand_BS"/>
</dbReference>
<evidence type="ECO:0000256" key="3">
    <source>
        <dbReference type="ARBA" id="ARBA00004613"/>
    </source>
</evidence>
<dbReference type="EMBL" id="BK061177">
    <property type="protein sequence ID" value="DBA08974.1"/>
    <property type="molecule type" value="mRNA"/>
</dbReference>
<evidence type="ECO:0000256" key="20">
    <source>
        <dbReference type="PIRSR" id="PIRSR600823-5"/>
    </source>
</evidence>
<evidence type="ECO:0000259" key="22">
    <source>
        <dbReference type="PROSITE" id="PS50873"/>
    </source>
</evidence>
<dbReference type="InterPro" id="IPR000823">
    <property type="entry name" value="Peroxidase_pln"/>
</dbReference>
<feature type="binding site" evidence="18">
    <location>
        <position position="236"/>
    </location>
    <ligand>
        <name>Ca(2+)</name>
        <dbReference type="ChEBI" id="CHEBI:29108"/>
        <label>2</label>
    </ligand>
</feature>
<feature type="site" description="Transition state stabilizer" evidence="19">
    <location>
        <position position="61"/>
    </location>
</feature>
<evidence type="ECO:0000256" key="12">
    <source>
        <dbReference type="ARBA" id="ARBA00023002"/>
    </source>
</evidence>
<evidence type="ECO:0000256" key="13">
    <source>
        <dbReference type="ARBA" id="ARBA00023004"/>
    </source>
</evidence>
<dbReference type="GO" id="GO:0042744">
    <property type="term" value="P:hydrogen peroxide catabolic process"/>
    <property type="evidence" value="ECO:0007669"/>
    <property type="project" value="UniProtKB-KW"/>
</dbReference>
<dbReference type="CDD" id="cd00693">
    <property type="entry name" value="secretory_peroxidase"/>
    <property type="match status" value="1"/>
</dbReference>
<organism evidence="23">
    <name type="scientific">Dicranum scoparium</name>
    <name type="common">Broom moss</name>
    <dbReference type="NCBI Taxonomy" id="3222"/>
    <lineage>
        <taxon>Eukaryota</taxon>
        <taxon>Viridiplantae</taxon>
        <taxon>Streptophyta</taxon>
        <taxon>Embryophyta</taxon>
        <taxon>Bryophyta</taxon>
        <taxon>Bryophytina</taxon>
        <taxon>Bryopsida</taxon>
        <taxon>Dicranidae</taxon>
        <taxon>Dicranales</taxon>
        <taxon>Dicranaceae</taxon>
        <taxon>Dicranum</taxon>
    </lineage>
</organism>
<dbReference type="AlphaFoldDB" id="A0A9Y0XBX9"/>
<evidence type="ECO:0000256" key="14">
    <source>
        <dbReference type="ARBA" id="ARBA00023157"/>
    </source>
</evidence>
<evidence type="ECO:0000256" key="8">
    <source>
        <dbReference type="ARBA" id="ARBA00022617"/>
    </source>
</evidence>
<evidence type="ECO:0000256" key="7">
    <source>
        <dbReference type="ARBA" id="ARBA00022559"/>
    </source>
</evidence>
<reference evidence="23" key="2">
    <citation type="journal article" date="2023" name="S. Afr. J. Bot.">
        <title>Class III peroxidase genes in the moss Dicranum scoparium: Identification and abiotic stress induced expression analysis.</title>
        <authorList>
            <person name="Onele A."/>
            <person name="Mazina A."/>
            <person name="Leksin I."/>
            <person name="Chasov A."/>
            <person name="Minibayeva F."/>
            <person name="Beckett R."/>
        </authorList>
    </citation>
    <scope>NUCLEOTIDE SEQUENCE</scope>
</reference>
<evidence type="ECO:0000256" key="21">
    <source>
        <dbReference type="RuleBase" id="RU362060"/>
    </source>
</evidence>
<feature type="binding site" description="axial binding residue" evidence="18">
    <location>
        <position position="184"/>
    </location>
    <ligand>
        <name>heme b</name>
        <dbReference type="ChEBI" id="CHEBI:60344"/>
    </ligand>
    <ligandPart>
        <name>Fe</name>
        <dbReference type="ChEBI" id="CHEBI:18248"/>
    </ligandPart>
</feature>
<keyword evidence="6 21" id="KW-0964">Secreted</keyword>
<feature type="disulfide bond" evidence="20">
    <location>
        <begin position="191"/>
        <end position="223"/>
    </location>
</feature>
<evidence type="ECO:0000256" key="11">
    <source>
        <dbReference type="ARBA" id="ARBA00022837"/>
    </source>
</evidence>
<dbReference type="InterPro" id="IPR010255">
    <property type="entry name" value="Haem_peroxidase_sf"/>
</dbReference>
<dbReference type="InterPro" id="IPR002016">
    <property type="entry name" value="Haem_peroxidase"/>
</dbReference>
<comment type="similarity">
    <text evidence="4">Belongs to the peroxidase family. Ascorbate peroxidase subfamily.</text>
</comment>
<keyword evidence="15" id="KW-0325">Glycoprotein</keyword>
<dbReference type="PRINTS" id="PR00458">
    <property type="entry name" value="PEROXIDASE"/>
</dbReference>
<protein>
    <recommendedName>
        <fullName evidence="5 21">Peroxidase</fullName>
        <ecNumber evidence="5 21">1.11.1.7</ecNumber>
    </recommendedName>
</protein>
<dbReference type="PRINTS" id="PR00461">
    <property type="entry name" value="PLPEROXIDASE"/>
</dbReference>
<dbReference type="Gene3D" id="1.10.520.10">
    <property type="match status" value="1"/>
</dbReference>
<feature type="binding site" evidence="18">
    <location>
        <position position="66"/>
    </location>
    <ligand>
        <name>Ca(2+)</name>
        <dbReference type="ChEBI" id="CHEBI:29108"/>
        <label>1</label>
    </ligand>
</feature>
<feature type="disulfide bond" evidence="20">
    <location>
        <begin position="67"/>
        <end position="72"/>
    </location>
</feature>
<keyword evidence="13 18" id="KW-0408">Iron</keyword>
<evidence type="ECO:0000256" key="19">
    <source>
        <dbReference type="PIRSR" id="PIRSR600823-4"/>
    </source>
</evidence>
<evidence type="ECO:0000256" key="16">
    <source>
        <dbReference type="PIRSR" id="PIRSR600823-1"/>
    </source>
</evidence>
<evidence type="ECO:0000256" key="6">
    <source>
        <dbReference type="ARBA" id="ARBA00022525"/>
    </source>
</evidence>
<comment type="cofactor">
    <cofactor evidence="18 21">
        <name>heme b</name>
        <dbReference type="ChEBI" id="CHEBI:60344"/>
    </cofactor>
    <text evidence="18 21">Binds 1 heme b (iron(II)-protoporphyrin IX) group per subunit.</text>
</comment>
<dbReference type="GO" id="GO:0006979">
    <property type="term" value="P:response to oxidative stress"/>
    <property type="evidence" value="ECO:0007669"/>
    <property type="project" value="UniProtKB-UniRule"/>
</dbReference>
<keyword evidence="11 18" id="KW-0106">Calcium</keyword>
<dbReference type="FunFam" id="1.10.420.10:FF:000007">
    <property type="entry name" value="Peroxidase"/>
    <property type="match status" value="1"/>
</dbReference>
<comment type="catalytic activity">
    <reaction evidence="1 21">
        <text>2 a phenolic donor + H2O2 = 2 a phenolic radical donor + 2 H2O</text>
        <dbReference type="Rhea" id="RHEA:56136"/>
        <dbReference type="ChEBI" id="CHEBI:15377"/>
        <dbReference type="ChEBI" id="CHEBI:16240"/>
        <dbReference type="ChEBI" id="CHEBI:139520"/>
        <dbReference type="ChEBI" id="CHEBI:139521"/>
        <dbReference type="EC" id="1.11.1.7"/>
    </reaction>
</comment>
<evidence type="ECO:0000256" key="1">
    <source>
        <dbReference type="ARBA" id="ARBA00000189"/>
    </source>
</evidence>
<feature type="non-terminal residue" evidence="23">
    <location>
        <position position="1"/>
    </location>
</feature>
<dbReference type="PROSITE" id="PS00436">
    <property type="entry name" value="PEROXIDASE_2"/>
    <property type="match status" value="1"/>
</dbReference>
<keyword evidence="14 20" id="KW-1015">Disulfide bond</keyword>
<feature type="binding site" evidence="18">
    <location>
        <position position="84"/>
    </location>
    <ligand>
        <name>Ca(2+)</name>
        <dbReference type="ChEBI" id="CHEBI:29108"/>
        <label>1</label>
    </ligand>
</feature>
<feature type="binding site" evidence="18">
    <location>
        <position position="75"/>
    </location>
    <ligand>
        <name>Ca(2+)</name>
        <dbReference type="ChEBI" id="CHEBI:29108"/>
        <label>1</label>
    </ligand>
</feature>
<dbReference type="EC" id="1.11.1.7" evidence="5 21"/>
<feature type="binding site" evidence="18">
    <location>
        <position position="71"/>
    </location>
    <ligand>
        <name>Ca(2+)</name>
        <dbReference type="ChEBI" id="CHEBI:29108"/>
        <label>1</label>
    </ligand>
</feature>
<dbReference type="PROSITE" id="PS50873">
    <property type="entry name" value="PEROXIDASE_4"/>
    <property type="match status" value="1"/>
</dbReference>
<feature type="binding site" evidence="18">
    <location>
        <position position="73"/>
    </location>
    <ligand>
        <name>Ca(2+)</name>
        <dbReference type="ChEBI" id="CHEBI:29108"/>
        <label>1</label>
    </ligand>
</feature>
<keyword evidence="12 21" id="KW-0560">Oxidoreductase</keyword>
<keyword evidence="21" id="KW-0376">Hydrogen peroxide</keyword>
<evidence type="ECO:0000256" key="5">
    <source>
        <dbReference type="ARBA" id="ARBA00012313"/>
    </source>
</evidence>
<dbReference type="PROSITE" id="PS00435">
    <property type="entry name" value="PEROXIDASE_1"/>
    <property type="match status" value="1"/>
</dbReference>
<feature type="chain" id="PRO_5041018333" description="Peroxidase" evidence="21">
    <location>
        <begin position="25"/>
        <end position="313"/>
    </location>
</feature>
<dbReference type="GO" id="GO:0020037">
    <property type="term" value="F:heme binding"/>
    <property type="evidence" value="ECO:0007669"/>
    <property type="project" value="UniProtKB-UniRule"/>
</dbReference>
<dbReference type="Pfam" id="PF00141">
    <property type="entry name" value="peroxidase"/>
    <property type="match status" value="1"/>
</dbReference>
<dbReference type="InterPro" id="IPR033905">
    <property type="entry name" value="Secretory_peroxidase"/>
</dbReference>
<feature type="binding site" evidence="18">
    <location>
        <position position="69"/>
    </location>
    <ligand>
        <name>Ca(2+)</name>
        <dbReference type="ChEBI" id="CHEBI:29108"/>
        <label>1</label>
    </ligand>
</feature>
<feature type="binding site" evidence="18">
    <location>
        <position position="185"/>
    </location>
    <ligand>
        <name>Ca(2+)</name>
        <dbReference type="ChEBI" id="CHEBI:29108"/>
        <label>2</label>
    </ligand>
</feature>
<evidence type="ECO:0000256" key="10">
    <source>
        <dbReference type="ARBA" id="ARBA00022729"/>
    </source>
</evidence>
<keyword evidence="10 21" id="KW-0732">Signal</keyword>
<evidence type="ECO:0000256" key="9">
    <source>
        <dbReference type="ARBA" id="ARBA00022723"/>
    </source>
</evidence>
<dbReference type="FunFam" id="1.10.520.10:FF:000006">
    <property type="entry name" value="Peroxidase"/>
    <property type="match status" value="1"/>
</dbReference>
<evidence type="ECO:0000256" key="18">
    <source>
        <dbReference type="PIRSR" id="PIRSR600823-3"/>
    </source>
</evidence>
<comment type="subcellular location">
    <subcellularLocation>
        <location evidence="3 21">Secreted</location>
    </subcellularLocation>
</comment>
<feature type="signal peptide" evidence="21">
    <location>
        <begin position="1"/>
        <end position="24"/>
    </location>
</feature>
<keyword evidence="7 21" id="KW-0575">Peroxidase</keyword>
<name>A0A9Y0XBX9_DICSC</name>
<comment type="cofactor">
    <cofactor evidence="18 21">
        <name>Ca(2+)</name>
        <dbReference type="ChEBI" id="CHEBI:29108"/>
    </cofactor>
    <text evidence="18 21">Binds 2 calcium ions per subunit.</text>
</comment>
<reference evidence="23" key="1">
    <citation type="submission" date="2022-01" db="EMBL/GenBank/DDBJ databases">
        <authorList>
            <person name="Onele A.O."/>
            <person name="Anastasiia M.B."/>
            <person name="Ilya L.Y."/>
            <person name="Chasov A.V."/>
            <person name="Minibayeva F.V."/>
            <person name="Beckett R.P."/>
        </authorList>
    </citation>
    <scope>NUCLEOTIDE SEQUENCE</scope>
</reference>